<protein>
    <recommendedName>
        <fullName evidence="5">Peptidase metallopeptidase domain-containing protein</fullName>
    </recommendedName>
</protein>
<sequence>MALNPTYNVVNLADIPQDIIDLLLGVTDEAFRLWGAVLAGDANVAVRIELVESTSTGTAAATWGNGTNLGVFEGRNVLVGAPAYELQTGQNVSDSGHDIVIYISRDYLLNELFLDSTPQTRDDIPSDRTDGLSVMLHEIGHALGFTGYYGSSNEFAYATPYDLRRLTIEGDPHFLGPNVEAYFGGPLDLTFGNAAHYGNSNAFPGDSDDPRLGLMNGVVFYRGYAYTIGELDLAILADTGLGTILDDVLDVPLHDYLRGGEGNDQVFGGDIVNHLFGDEGDDYLSGAGGDDELFGGIGSDELAGGTGNDLLDGGAGFDMASYTDAESGVSVTLAIQGATQETLGAGIDTLVSIEMLEGSAFDDVLGGSMSVDMILGGDGRDQIRGNGGSDTLEGGIGNDWIFGGTGWDTIRGGGWSDGLFGENGDDRLFGEFGNDRLHGGTGNDFLDGGSGNDILIGSWGVDELTGGDGADTFLFERTSQSGRYFASADFITDFSQSEGDVIDLSAIDAIAGTAGDDAFTFIGSGRFTGTAGELRFFRSGGDTFLAADVDGDGSADMFIQLAGDLTMTAADFVL</sequence>
<evidence type="ECO:0008006" key="5">
    <source>
        <dbReference type="Google" id="ProtNLM"/>
    </source>
</evidence>
<dbReference type="Gene3D" id="2.150.10.10">
    <property type="entry name" value="Serralysin-like metalloprotease, C-terminal"/>
    <property type="match status" value="3"/>
</dbReference>
<dbReference type="InterPro" id="IPR024079">
    <property type="entry name" value="MetalloPept_cat_dom_sf"/>
</dbReference>
<dbReference type="InterPro" id="IPR050557">
    <property type="entry name" value="RTX_toxin/Mannuronan_C5-epim"/>
</dbReference>
<dbReference type="InterPro" id="IPR011049">
    <property type="entry name" value="Serralysin-like_metalloprot_C"/>
</dbReference>
<dbReference type="EMBL" id="CP081294">
    <property type="protein sequence ID" value="QZD95596.1"/>
    <property type="molecule type" value="Genomic_DNA"/>
</dbReference>
<comment type="subcellular location">
    <subcellularLocation>
        <location evidence="1">Secreted</location>
    </subcellularLocation>
</comment>
<dbReference type="Pfam" id="PF00353">
    <property type="entry name" value="HemolysinCabind"/>
    <property type="match status" value="5"/>
</dbReference>
<organism evidence="3 4">
    <name type="scientific">Qipengyuania gelatinilytica</name>
    <dbReference type="NCBI Taxonomy" id="2867231"/>
    <lineage>
        <taxon>Bacteria</taxon>
        <taxon>Pseudomonadati</taxon>
        <taxon>Pseudomonadota</taxon>
        <taxon>Alphaproteobacteria</taxon>
        <taxon>Sphingomonadales</taxon>
        <taxon>Erythrobacteraceae</taxon>
        <taxon>Qipengyuania</taxon>
    </lineage>
</organism>
<gene>
    <name evidence="3" type="ORF">K3136_02380</name>
</gene>
<dbReference type="InterPro" id="IPR018511">
    <property type="entry name" value="Hemolysin-typ_Ca-bd_CS"/>
</dbReference>
<evidence type="ECO:0000313" key="4">
    <source>
        <dbReference type="Proteomes" id="UP000824321"/>
    </source>
</evidence>
<dbReference type="PANTHER" id="PTHR38340">
    <property type="entry name" value="S-LAYER PROTEIN"/>
    <property type="match status" value="1"/>
</dbReference>
<dbReference type="SUPFAM" id="SSF51120">
    <property type="entry name" value="beta-Roll"/>
    <property type="match status" value="3"/>
</dbReference>
<dbReference type="PANTHER" id="PTHR38340:SF1">
    <property type="entry name" value="S-LAYER PROTEIN"/>
    <property type="match status" value="1"/>
</dbReference>
<dbReference type="InterPro" id="IPR001343">
    <property type="entry name" value="Hemolysn_Ca-bd"/>
</dbReference>
<dbReference type="PRINTS" id="PR00313">
    <property type="entry name" value="CABNDNGRPT"/>
</dbReference>
<accession>A0ABX9A3G1</accession>
<name>A0ABX9A3G1_9SPHN</name>
<evidence type="ECO:0000256" key="2">
    <source>
        <dbReference type="ARBA" id="ARBA00022525"/>
    </source>
</evidence>
<proteinExistence type="predicted"/>
<evidence type="ECO:0000256" key="1">
    <source>
        <dbReference type="ARBA" id="ARBA00004613"/>
    </source>
</evidence>
<dbReference type="RefSeq" id="WP_221431335.1">
    <property type="nucleotide sequence ID" value="NZ_CP081294.1"/>
</dbReference>
<keyword evidence="4" id="KW-1185">Reference proteome</keyword>
<dbReference type="Proteomes" id="UP000824321">
    <property type="component" value="Chromosome"/>
</dbReference>
<evidence type="ECO:0000313" key="3">
    <source>
        <dbReference type="EMBL" id="QZD95596.1"/>
    </source>
</evidence>
<dbReference type="SUPFAM" id="SSF55486">
    <property type="entry name" value="Metalloproteases ('zincins'), catalytic domain"/>
    <property type="match status" value="1"/>
</dbReference>
<keyword evidence="2" id="KW-0964">Secreted</keyword>
<reference evidence="3 4" key="1">
    <citation type="submission" date="2021-08" db="EMBL/GenBank/DDBJ databases">
        <title>Comparative Genomics Analysis of the Genus Qipengyuania Reveals Extensive Genetic Diversity and Metabolic Versatility, Including the Description of Fifteen Novel Species.</title>
        <authorList>
            <person name="Liu Y."/>
        </authorList>
    </citation>
    <scope>NUCLEOTIDE SEQUENCE [LARGE SCALE GENOMIC DNA]</scope>
    <source>
        <strain evidence="3 4">1NDH1</strain>
    </source>
</reference>
<dbReference type="Gene3D" id="3.40.390.10">
    <property type="entry name" value="Collagenase (Catalytic Domain)"/>
    <property type="match status" value="1"/>
</dbReference>
<dbReference type="PROSITE" id="PS00330">
    <property type="entry name" value="HEMOLYSIN_CALCIUM"/>
    <property type="match status" value="5"/>
</dbReference>